<feature type="domain" description="Coenzyme F420:L-glutamate ligase-like" evidence="1">
    <location>
        <begin position="11"/>
        <end position="389"/>
    </location>
</feature>
<dbReference type="OrthoDB" id="950at2"/>
<gene>
    <name evidence="2" type="ORF">CD29_04700</name>
</gene>
<dbReference type="EMBL" id="JPVN01000004">
    <property type="protein sequence ID" value="KGR79835.1"/>
    <property type="molecule type" value="Genomic_DNA"/>
</dbReference>
<dbReference type="Gene3D" id="3.30.1330.100">
    <property type="entry name" value="CofE-like"/>
    <property type="match status" value="1"/>
</dbReference>
<dbReference type="Proteomes" id="UP000030416">
    <property type="component" value="Unassembled WGS sequence"/>
</dbReference>
<dbReference type="SUPFAM" id="SSF144010">
    <property type="entry name" value="CofE-like"/>
    <property type="match status" value="1"/>
</dbReference>
<dbReference type="Pfam" id="PF01996">
    <property type="entry name" value="F420_ligase"/>
    <property type="match status" value="1"/>
</dbReference>
<sequence length="396" mass="43582">MTRAVGTVVRGLRGPIINNGDNIEQIVVDTVLNAAKTEGFSIEDRDIVTITESIVARAQGNYATIDDIATDVKAKFGDETVGVIFPILSRNRFANCLRGIAKGSKRIVLMLSYPSDEVGNHLVDIDELDVKGVNPWTDVLTETQFREYFGYNKHTFTGVDYIDYYKSLVEAEGATCEVIFSNNPKTILDYTKSVLTCDIHSRFRTKRILTNNGAEKVYGLDNILSQSINGSGFNEEYGLLGSNKATEDSVKLFPNNCQPIVDGIQAKLKEVTGKTVEVMVYGDGAFKDPVGKIWELADPVVSPAYTQGLDGTPNEVKLKYLADNNFSHLRGEDLKQAISEFIQNKDEDLVGSMESQGTTPRRLTDLIGSLSDLTSGSGDKGTPMVYIQGYFDNYTK</sequence>
<dbReference type="RefSeq" id="WP_036183381.1">
    <property type="nucleotide sequence ID" value="NZ_AVDA01000004.1"/>
</dbReference>
<dbReference type="AlphaFoldDB" id="A0A0A3I8P3"/>
<proteinExistence type="predicted"/>
<keyword evidence="2" id="KW-0436">Ligase</keyword>
<reference evidence="2 3" key="1">
    <citation type="submission" date="2014-02" db="EMBL/GenBank/DDBJ databases">
        <title>Draft genome sequence of Lysinibacillus manganicus DSM 26584T.</title>
        <authorList>
            <person name="Zhang F."/>
            <person name="Wang G."/>
            <person name="Zhang L."/>
        </authorList>
    </citation>
    <scope>NUCLEOTIDE SEQUENCE [LARGE SCALE GENOMIC DNA]</scope>
    <source>
        <strain evidence="2 3">DSM 26584</strain>
    </source>
</reference>
<keyword evidence="3" id="KW-1185">Reference proteome</keyword>
<protein>
    <submittedName>
        <fullName evidence="2">F420-0--gamma-glutamyl ligase</fullName>
    </submittedName>
</protein>
<dbReference type="eggNOG" id="COG1478">
    <property type="taxonomic scope" value="Bacteria"/>
</dbReference>
<accession>A0A0A3I8P3</accession>
<dbReference type="InterPro" id="IPR002847">
    <property type="entry name" value="F420-0_gamma-glut_ligase-dom"/>
</dbReference>
<evidence type="ECO:0000313" key="2">
    <source>
        <dbReference type="EMBL" id="KGR79835.1"/>
    </source>
</evidence>
<name>A0A0A3I8P3_9BACL</name>
<organism evidence="2 3">
    <name type="scientific">Ureibacillus manganicus DSM 26584</name>
    <dbReference type="NCBI Taxonomy" id="1384049"/>
    <lineage>
        <taxon>Bacteria</taxon>
        <taxon>Bacillati</taxon>
        <taxon>Bacillota</taxon>
        <taxon>Bacilli</taxon>
        <taxon>Bacillales</taxon>
        <taxon>Caryophanaceae</taxon>
        <taxon>Ureibacillus</taxon>
    </lineage>
</organism>
<evidence type="ECO:0000313" key="3">
    <source>
        <dbReference type="Proteomes" id="UP000030416"/>
    </source>
</evidence>
<evidence type="ECO:0000259" key="1">
    <source>
        <dbReference type="Pfam" id="PF01996"/>
    </source>
</evidence>
<dbReference type="GO" id="GO:0016874">
    <property type="term" value="F:ligase activity"/>
    <property type="evidence" value="ECO:0007669"/>
    <property type="project" value="UniProtKB-KW"/>
</dbReference>
<comment type="caution">
    <text evidence="2">The sequence shown here is derived from an EMBL/GenBank/DDBJ whole genome shotgun (WGS) entry which is preliminary data.</text>
</comment>
<dbReference type="STRING" id="1384049.CD29_04700"/>